<proteinExistence type="predicted"/>
<accession>A0A1Y1V7A1</accession>
<dbReference type="AlphaFoldDB" id="A0A1Y1V7A1"/>
<name>A0A1Y1V7A1_9FUNG</name>
<reference evidence="2 3" key="2">
    <citation type="submission" date="2016-08" db="EMBL/GenBank/DDBJ databases">
        <title>Pervasive Adenine N6-methylation of Active Genes in Fungi.</title>
        <authorList>
            <consortium name="DOE Joint Genome Institute"/>
            <person name="Mondo S.J."/>
            <person name="Dannebaum R.O."/>
            <person name="Kuo R.C."/>
            <person name="Labutti K."/>
            <person name="Haridas S."/>
            <person name="Kuo A."/>
            <person name="Salamov A."/>
            <person name="Ahrendt S.R."/>
            <person name="Lipzen A."/>
            <person name="Sullivan W."/>
            <person name="Andreopoulos W.B."/>
            <person name="Clum A."/>
            <person name="Lindquist E."/>
            <person name="Daum C."/>
            <person name="Ramamoorthy G.K."/>
            <person name="Gryganskyi A."/>
            <person name="Culley D."/>
            <person name="Magnuson J.K."/>
            <person name="James T.Y."/>
            <person name="O'Malley M.A."/>
            <person name="Stajich J.E."/>
            <person name="Spatafora J.W."/>
            <person name="Visel A."/>
            <person name="Grigoriev I.V."/>
        </authorList>
    </citation>
    <scope>NUCLEOTIDE SEQUENCE [LARGE SCALE GENOMIC DNA]</scope>
    <source>
        <strain evidence="2">Finn</strain>
        <strain evidence="3">finn</strain>
    </source>
</reference>
<evidence type="ECO:0000313" key="1">
    <source>
        <dbReference type="EMBL" id="ORX38099.1"/>
    </source>
</evidence>
<protein>
    <submittedName>
        <fullName evidence="2">Uncharacterized protein</fullName>
    </submittedName>
</protein>
<feature type="non-terminal residue" evidence="2">
    <location>
        <position position="300"/>
    </location>
</feature>
<dbReference type="EMBL" id="MCFH01000025">
    <property type="protein sequence ID" value="ORX48888.1"/>
    <property type="molecule type" value="Genomic_DNA"/>
</dbReference>
<organism evidence="2 3">
    <name type="scientific">Piromyces finnis</name>
    <dbReference type="NCBI Taxonomy" id="1754191"/>
    <lineage>
        <taxon>Eukaryota</taxon>
        <taxon>Fungi</taxon>
        <taxon>Fungi incertae sedis</taxon>
        <taxon>Chytridiomycota</taxon>
        <taxon>Chytridiomycota incertae sedis</taxon>
        <taxon>Neocallimastigomycetes</taxon>
        <taxon>Neocallimastigales</taxon>
        <taxon>Neocallimastigaceae</taxon>
        <taxon>Piromyces</taxon>
    </lineage>
</organism>
<keyword evidence="3" id="KW-1185">Reference proteome</keyword>
<reference evidence="2 3" key="1">
    <citation type="submission" date="2016-08" db="EMBL/GenBank/DDBJ databases">
        <title>Genomes of anaerobic fungi encode conserved fungal cellulosomes for biomass hydrolysis.</title>
        <authorList>
            <consortium name="DOE Joint Genome Institute"/>
            <person name="Haitjema C.H."/>
            <person name="Gilmore S.P."/>
            <person name="Henske J.K."/>
            <person name="Solomon K.V."/>
            <person name="De Groot R."/>
            <person name="Kuo A."/>
            <person name="Mondo S.J."/>
            <person name="Salamov A.A."/>
            <person name="Labutti K."/>
            <person name="Zhao Z."/>
            <person name="Chiniquy J."/>
            <person name="Barry K."/>
            <person name="Brewer H.M."/>
            <person name="Purvine S.O."/>
            <person name="Wright A.T."/>
            <person name="Boxma B."/>
            <person name="Van Alen T."/>
            <person name="Hackstein J.H."/>
            <person name="Baker S.E."/>
            <person name="Grigoriev I.V."/>
            <person name="O'Malley M.A."/>
        </authorList>
    </citation>
    <scope>NUCLEOTIDE SEQUENCE [LARGE SCALE GENOMIC DNA]</scope>
    <source>
        <strain evidence="3">finn</strain>
        <strain evidence="2">Finn</strain>
    </source>
</reference>
<dbReference type="EMBL" id="MCFH01000130">
    <property type="protein sequence ID" value="ORX38099.1"/>
    <property type="molecule type" value="Genomic_DNA"/>
</dbReference>
<evidence type="ECO:0000313" key="3">
    <source>
        <dbReference type="Proteomes" id="UP000193719"/>
    </source>
</evidence>
<dbReference type="Proteomes" id="UP000193719">
    <property type="component" value="Unassembled WGS sequence"/>
</dbReference>
<sequence>MDIINLIRTILEKYKALPYQLEILINNEVFSFFEGINIIDCNELSKEKYIVKYKDNSNVDIKKVSLLFSLYDNLEKKIKNEPIKYKYYLEDTTKTKYYIPINLPSISFKETYEKIITQNLPDNCQYIASFIQGIQHFQYVNKYFIDSFSYNQELIRFDRLRKLENVDNYIIIKCCHDVIQITKSKITFSDKESYSNIIYLLLPFLNCSIDNTFIRFIPSDITLIYPISIDFQLFDLMLYENNLYPYLYTNEKSGLIKKQESLVYSLNLFNTSIDIFLYNKHKQYNETIHIKNLEWYMYLS</sequence>
<evidence type="ECO:0000313" key="2">
    <source>
        <dbReference type="EMBL" id="ORX48888.1"/>
    </source>
</evidence>
<gene>
    <name evidence="2" type="ORF">BCR36DRAFT_292662</name>
    <name evidence="1" type="ORF">BCR36DRAFT_313560</name>
</gene>
<comment type="caution">
    <text evidence="2">The sequence shown here is derived from an EMBL/GenBank/DDBJ whole genome shotgun (WGS) entry which is preliminary data.</text>
</comment>